<feature type="compositionally biased region" description="Low complexity" evidence="1">
    <location>
        <begin position="142"/>
        <end position="154"/>
    </location>
</feature>
<feature type="region of interest" description="Disordered" evidence="1">
    <location>
        <begin position="258"/>
        <end position="277"/>
    </location>
</feature>
<evidence type="ECO:0000313" key="2">
    <source>
        <dbReference type="EMBL" id="KAH3689531.1"/>
    </source>
</evidence>
<organism evidence="2 3">
    <name type="scientific">Dreissena polymorpha</name>
    <name type="common">Zebra mussel</name>
    <name type="synonym">Mytilus polymorpha</name>
    <dbReference type="NCBI Taxonomy" id="45954"/>
    <lineage>
        <taxon>Eukaryota</taxon>
        <taxon>Metazoa</taxon>
        <taxon>Spiralia</taxon>
        <taxon>Lophotrochozoa</taxon>
        <taxon>Mollusca</taxon>
        <taxon>Bivalvia</taxon>
        <taxon>Autobranchia</taxon>
        <taxon>Heteroconchia</taxon>
        <taxon>Euheterodonta</taxon>
        <taxon>Imparidentia</taxon>
        <taxon>Neoheterodontei</taxon>
        <taxon>Myida</taxon>
        <taxon>Dreissenoidea</taxon>
        <taxon>Dreissenidae</taxon>
        <taxon>Dreissena</taxon>
    </lineage>
</organism>
<keyword evidence="3" id="KW-1185">Reference proteome</keyword>
<reference evidence="2" key="2">
    <citation type="submission" date="2020-11" db="EMBL/GenBank/DDBJ databases">
        <authorList>
            <person name="McCartney M.A."/>
            <person name="Auch B."/>
            <person name="Kono T."/>
            <person name="Mallez S."/>
            <person name="Becker A."/>
            <person name="Gohl D.M."/>
            <person name="Silverstein K.A.T."/>
            <person name="Koren S."/>
            <person name="Bechman K.B."/>
            <person name="Herman A."/>
            <person name="Abrahante J.E."/>
            <person name="Garbe J."/>
        </authorList>
    </citation>
    <scope>NUCLEOTIDE SEQUENCE</scope>
    <source>
        <strain evidence="2">Duluth1</strain>
        <tissue evidence="2">Whole animal</tissue>
    </source>
</reference>
<reference evidence="2" key="1">
    <citation type="journal article" date="2019" name="bioRxiv">
        <title>The Genome of the Zebra Mussel, Dreissena polymorpha: A Resource for Invasive Species Research.</title>
        <authorList>
            <person name="McCartney M.A."/>
            <person name="Auch B."/>
            <person name="Kono T."/>
            <person name="Mallez S."/>
            <person name="Zhang Y."/>
            <person name="Obille A."/>
            <person name="Becker A."/>
            <person name="Abrahante J.E."/>
            <person name="Garbe J."/>
            <person name="Badalamenti J.P."/>
            <person name="Herman A."/>
            <person name="Mangelson H."/>
            <person name="Liachko I."/>
            <person name="Sullivan S."/>
            <person name="Sone E.D."/>
            <person name="Koren S."/>
            <person name="Silverstein K.A.T."/>
            <person name="Beckman K.B."/>
            <person name="Gohl D.M."/>
        </authorList>
    </citation>
    <scope>NUCLEOTIDE SEQUENCE</scope>
    <source>
        <strain evidence="2">Duluth1</strain>
        <tissue evidence="2">Whole animal</tissue>
    </source>
</reference>
<dbReference type="Proteomes" id="UP000828390">
    <property type="component" value="Unassembled WGS sequence"/>
</dbReference>
<dbReference type="OrthoDB" id="6097758at2759"/>
<accession>A0A9D4BBZ6</accession>
<proteinExistence type="predicted"/>
<protein>
    <submittedName>
        <fullName evidence="2">Uncharacterized protein</fullName>
    </submittedName>
</protein>
<evidence type="ECO:0000256" key="1">
    <source>
        <dbReference type="SAM" id="MobiDB-lite"/>
    </source>
</evidence>
<feature type="region of interest" description="Disordered" evidence="1">
    <location>
        <begin position="135"/>
        <end position="190"/>
    </location>
</feature>
<dbReference type="EMBL" id="JAIWYP010000113">
    <property type="protein sequence ID" value="KAH3689531.1"/>
    <property type="molecule type" value="Genomic_DNA"/>
</dbReference>
<dbReference type="AlphaFoldDB" id="A0A9D4BBZ6"/>
<name>A0A9D4BBZ6_DREPO</name>
<sequence length="390" mass="44139">MFDDVMCSDVKHTCTVSRRFIGGLLCLRSLFKHSIHTSSWNRHMGESGDGVMSMGVETGPVFPGQTAKKDTAEHAHRKLPRPIMFWSVYEKTAYRRNRVVQTRMNKLTSDIATQRNSARKSIRFEAHKFRQKSGHFYSHPLSNTSGDSQSSGSNIAPPNWRPPSELTSGIPNSSKSEDAVSSSLGQRKAVLSPRATIPSVTFSAYRNVQCIQDDSRIDDLGVKPDVCSLGLGKNVKHNPLFRSVSAVQHREIPDLLGQRRQHSAAPAARTYANLSSGENTRELTNNIDFKVNCSRTASDNFNRRSNVYFDRAKAAYQLRQDFQRRARQRQQEVQTALFTLQDALAIERAQFLRSTDRVADFLRRVVEIQRAERPAVTKYTRDAIIQQMHI</sequence>
<comment type="caution">
    <text evidence="2">The sequence shown here is derived from an EMBL/GenBank/DDBJ whole genome shotgun (WGS) entry which is preliminary data.</text>
</comment>
<evidence type="ECO:0000313" key="3">
    <source>
        <dbReference type="Proteomes" id="UP000828390"/>
    </source>
</evidence>
<gene>
    <name evidence="2" type="ORF">DPMN_193716</name>
</gene>
<feature type="compositionally biased region" description="Polar residues" evidence="1">
    <location>
        <begin position="165"/>
        <end position="185"/>
    </location>
</feature>